<feature type="region of interest" description="Disordered" evidence="1">
    <location>
        <begin position="249"/>
        <end position="285"/>
    </location>
</feature>
<evidence type="ECO:0000256" key="1">
    <source>
        <dbReference type="SAM" id="MobiDB-lite"/>
    </source>
</evidence>
<protein>
    <submittedName>
        <fullName evidence="2">Uncharacterized protein</fullName>
    </submittedName>
</protein>
<proteinExistence type="predicted"/>
<dbReference type="OrthoDB" id="3365574at2759"/>
<dbReference type="AlphaFoldDB" id="A0A5C3E7P7"/>
<name>A0A5C3E7P7_9BASI</name>
<keyword evidence="3" id="KW-1185">Reference proteome</keyword>
<accession>A0A5C3E7P7</accession>
<sequence length="285" mass="31914">MQCAPYAVRAVQASMSTRGLALTGLRSLSSQSQSQSPSPSSCEDKRILVKPLPHASLDKFAGGFFAPNKSNPSHHCADFSVILKPFPRHLTDANGRLDETKLLPHWLPLPPHPSTHQGRHLRPPFYYPTLPCLPDTISKEAGQDADRWEPLAQPRETSKLAGDSRPILRFFVMSTKKRIHKLAVIRHRTRTRLVTALRMAIVRLQESDPGLGKSLELRKNVLVLIASPLAYAKAMPVLVDEMETAVRRITTNHNRRGPPRSFNRASRSNPSPSFRNHSNQTTIRK</sequence>
<gene>
    <name evidence="2" type="ORF">UTRI_04131</name>
</gene>
<evidence type="ECO:0000313" key="2">
    <source>
        <dbReference type="EMBL" id="SPO26542.1"/>
    </source>
</evidence>
<feature type="compositionally biased region" description="Polar residues" evidence="1">
    <location>
        <begin position="263"/>
        <end position="285"/>
    </location>
</feature>
<dbReference type="EMBL" id="OOIN01000014">
    <property type="protein sequence ID" value="SPO26542.1"/>
    <property type="molecule type" value="Genomic_DNA"/>
</dbReference>
<evidence type="ECO:0000313" key="3">
    <source>
        <dbReference type="Proteomes" id="UP000324022"/>
    </source>
</evidence>
<organism evidence="2 3">
    <name type="scientific">Ustilago trichophora</name>
    <dbReference type="NCBI Taxonomy" id="86804"/>
    <lineage>
        <taxon>Eukaryota</taxon>
        <taxon>Fungi</taxon>
        <taxon>Dikarya</taxon>
        <taxon>Basidiomycota</taxon>
        <taxon>Ustilaginomycotina</taxon>
        <taxon>Ustilaginomycetes</taxon>
        <taxon>Ustilaginales</taxon>
        <taxon>Ustilaginaceae</taxon>
        <taxon>Ustilago</taxon>
    </lineage>
</organism>
<reference evidence="2 3" key="1">
    <citation type="submission" date="2018-03" db="EMBL/GenBank/DDBJ databases">
        <authorList>
            <person name="Guldener U."/>
        </authorList>
    </citation>
    <scope>NUCLEOTIDE SEQUENCE [LARGE SCALE GENOMIC DNA]</scope>
    <source>
        <strain evidence="2 3">NBRC100155</strain>
    </source>
</reference>
<dbReference type="Proteomes" id="UP000324022">
    <property type="component" value="Unassembled WGS sequence"/>
</dbReference>